<evidence type="ECO:0000259" key="2">
    <source>
        <dbReference type="SMART" id="SM00507"/>
    </source>
</evidence>
<organism evidence="3 4">
    <name type="scientific">Corynebacterium suedekumii</name>
    <dbReference type="NCBI Taxonomy" id="3049801"/>
    <lineage>
        <taxon>Bacteria</taxon>
        <taxon>Bacillati</taxon>
        <taxon>Actinomycetota</taxon>
        <taxon>Actinomycetes</taxon>
        <taxon>Mycobacteriales</taxon>
        <taxon>Corynebacteriaceae</taxon>
        <taxon>Corynebacterium</taxon>
    </lineage>
</organism>
<accession>A0ABY8VL72</accession>
<feature type="region of interest" description="Disordered" evidence="1">
    <location>
        <begin position="1"/>
        <end position="32"/>
    </location>
</feature>
<proteinExistence type="predicted"/>
<name>A0ABY8VL72_9CORY</name>
<evidence type="ECO:0000313" key="3">
    <source>
        <dbReference type="EMBL" id="WIM69817.1"/>
    </source>
</evidence>
<feature type="compositionally biased region" description="Basic and acidic residues" evidence="1">
    <location>
        <begin position="231"/>
        <end position="243"/>
    </location>
</feature>
<feature type="domain" description="HNH nuclease" evidence="2">
    <location>
        <begin position="124"/>
        <end position="176"/>
    </location>
</feature>
<dbReference type="InterPro" id="IPR003615">
    <property type="entry name" value="HNH_nuc"/>
</dbReference>
<reference evidence="3 4" key="1">
    <citation type="submission" date="2023-05" db="EMBL/GenBank/DDBJ databases">
        <title>Corynebacterium suedekumii sp. nov. and Corynebacterium breve sp. nov. isolated from raw cow's milk.</title>
        <authorList>
            <person name="Baer M.K."/>
            <person name="Mehl L."/>
            <person name="Hellmuth R."/>
            <person name="Marke G."/>
            <person name="Lipski A."/>
        </authorList>
    </citation>
    <scope>NUCLEOTIDE SEQUENCE [LARGE SCALE GENOMIC DNA]</scope>
    <source>
        <strain evidence="3 4">LM112</strain>
    </source>
</reference>
<sequence>MAAKLKAALAPGRRPGVNASVPPEEDKRSMQARGADQLDAILDAYLAAGNVANRRGVGSVVVSMTAADVDTLSADDRFATNTGHLLSPVDILQLGMAQYDIGVVHDADGLPLHLARTRRSASLAQRLALFARELCCTRPDCTEAHCDSDVHHLVAWAEGGNTDIENSSTVCRPHHGDNNDRHDGSGGLGHLATDPDTGRVGWHPPDGGPLRFNETTFQQYSAGAKIRRARERSGGRENFRDPEEPPPLFDIVS</sequence>
<protein>
    <submittedName>
        <fullName evidence="3">DUF222 domain-containing protein</fullName>
    </submittedName>
</protein>
<gene>
    <name evidence="3" type="ORF">QP029_11425</name>
</gene>
<feature type="compositionally biased region" description="Basic and acidic residues" evidence="1">
    <location>
        <begin position="174"/>
        <end position="184"/>
    </location>
</feature>
<evidence type="ECO:0000313" key="4">
    <source>
        <dbReference type="Proteomes" id="UP001238805"/>
    </source>
</evidence>
<dbReference type="CDD" id="cd00085">
    <property type="entry name" value="HNHc"/>
    <property type="match status" value="1"/>
</dbReference>
<dbReference type="SMART" id="SM00507">
    <property type="entry name" value="HNHc"/>
    <property type="match status" value="1"/>
</dbReference>
<keyword evidence="4" id="KW-1185">Reference proteome</keyword>
<dbReference type="EMBL" id="CP126970">
    <property type="protein sequence ID" value="WIM69817.1"/>
    <property type="molecule type" value="Genomic_DNA"/>
</dbReference>
<feature type="region of interest" description="Disordered" evidence="1">
    <location>
        <begin position="165"/>
        <end position="253"/>
    </location>
</feature>
<dbReference type="RefSeq" id="WP_284874410.1">
    <property type="nucleotide sequence ID" value="NZ_CP126970.1"/>
</dbReference>
<evidence type="ECO:0000256" key="1">
    <source>
        <dbReference type="SAM" id="MobiDB-lite"/>
    </source>
</evidence>
<dbReference type="Proteomes" id="UP001238805">
    <property type="component" value="Chromosome"/>
</dbReference>
<dbReference type="Pfam" id="PF02720">
    <property type="entry name" value="DUF222"/>
    <property type="match status" value="1"/>
</dbReference>
<dbReference type="InterPro" id="IPR003870">
    <property type="entry name" value="DUF222"/>
</dbReference>